<dbReference type="SUPFAM" id="SSF51735">
    <property type="entry name" value="NAD(P)-binding Rossmann-fold domains"/>
    <property type="match status" value="1"/>
</dbReference>
<dbReference type="EMBL" id="CP035491">
    <property type="protein sequence ID" value="QAY74804.1"/>
    <property type="molecule type" value="Genomic_DNA"/>
</dbReference>
<dbReference type="Gene3D" id="3.90.180.10">
    <property type="entry name" value="Medium-chain alcohol dehydrogenases, catalytic domain"/>
    <property type="match status" value="1"/>
</dbReference>
<proteinExistence type="predicted"/>
<dbReference type="Gene3D" id="3.40.50.720">
    <property type="entry name" value="NAD(P)-binding Rossmann-like Domain"/>
    <property type="match status" value="1"/>
</dbReference>
<name>A0A4P6FFQ7_9MICO</name>
<keyword evidence="3" id="KW-1185">Reference proteome</keyword>
<gene>
    <name evidence="2" type="ORF">ET445_01015</name>
</gene>
<feature type="domain" description="Enoyl reductase (ER)" evidence="1">
    <location>
        <begin position="10"/>
        <end position="313"/>
    </location>
</feature>
<dbReference type="GO" id="GO:0016491">
    <property type="term" value="F:oxidoreductase activity"/>
    <property type="evidence" value="ECO:0007669"/>
    <property type="project" value="InterPro"/>
</dbReference>
<organism evidence="2 3">
    <name type="scientific">Agromyces protaetiae</name>
    <dbReference type="NCBI Taxonomy" id="2509455"/>
    <lineage>
        <taxon>Bacteria</taxon>
        <taxon>Bacillati</taxon>
        <taxon>Actinomycetota</taxon>
        <taxon>Actinomycetes</taxon>
        <taxon>Micrococcales</taxon>
        <taxon>Microbacteriaceae</taxon>
        <taxon>Agromyces</taxon>
    </lineage>
</organism>
<dbReference type="InterPro" id="IPR050700">
    <property type="entry name" value="YIM1/Zinc_Alcohol_DH_Fams"/>
</dbReference>
<dbReference type="CDD" id="cd05289">
    <property type="entry name" value="MDR_like_2"/>
    <property type="match status" value="1"/>
</dbReference>
<reference evidence="2 3" key="1">
    <citation type="submission" date="2019-01" db="EMBL/GenBank/DDBJ databases">
        <title>Genome sequencing of strain FW100M-8.</title>
        <authorList>
            <person name="Heo J."/>
            <person name="Kim S.-J."/>
            <person name="Kim J.-S."/>
            <person name="Hong S.-B."/>
            <person name="Kwon S.-W."/>
        </authorList>
    </citation>
    <scope>NUCLEOTIDE SEQUENCE [LARGE SCALE GENOMIC DNA]</scope>
    <source>
        <strain evidence="2 3">FW100M-8</strain>
    </source>
</reference>
<dbReference type="OrthoDB" id="3175656at2"/>
<evidence type="ECO:0000313" key="2">
    <source>
        <dbReference type="EMBL" id="QAY74804.1"/>
    </source>
</evidence>
<evidence type="ECO:0000259" key="1">
    <source>
        <dbReference type="SMART" id="SM00829"/>
    </source>
</evidence>
<dbReference type="KEGG" id="agf:ET445_01015"/>
<sequence>MRALVIDRLGGPDELHVASVPRPVRILDEVLVRVIAAGVNPVDAKTRAGRGTSAAIPSFPTILGYDFAGVVEQTPYAAHPLQPGDRVYGMGRTPRVGGTYAEYAAVTSMSVAKMPASLDFAHAAAVPLAALTAWGAVVETARVHDGQRVLVHAGAGGVGQFAVQFAAYFGAVVTATGSAANAELLRSLGARHVVDYRAERFEEVAGGQDVVIDLIGNVADDTGTRSLAALRPGGLVVSVPTGAWPTMREDAAASGMRATGYVVSADARTLAVITRLIDDGAVRVHVDREFALEDGAEAHRVLEAGHVRGKLVLRVADDPA</sequence>
<dbReference type="InterPro" id="IPR013154">
    <property type="entry name" value="ADH-like_N"/>
</dbReference>
<dbReference type="PANTHER" id="PTHR11695:SF294">
    <property type="entry name" value="RETICULON-4-INTERACTING PROTEIN 1, MITOCHONDRIAL"/>
    <property type="match status" value="1"/>
</dbReference>
<dbReference type="PANTHER" id="PTHR11695">
    <property type="entry name" value="ALCOHOL DEHYDROGENASE RELATED"/>
    <property type="match status" value="1"/>
</dbReference>
<protein>
    <submittedName>
        <fullName evidence="2">NADP-dependent oxidoreductase</fullName>
    </submittedName>
</protein>
<dbReference type="Proteomes" id="UP000291259">
    <property type="component" value="Chromosome"/>
</dbReference>
<dbReference type="InterPro" id="IPR011032">
    <property type="entry name" value="GroES-like_sf"/>
</dbReference>
<dbReference type="Pfam" id="PF13602">
    <property type="entry name" value="ADH_zinc_N_2"/>
    <property type="match status" value="1"/>
</dbReference>
<evidence type="ECO:0000313" key="3">
    <source>
        <dbReference type="Proteomes" id="UP000291259"/>
    </source>
</evidence>
<dbReference type="InterPro" id="IPR020843">
    <property type="entry name" value="ER"/>
</dbReference>
<accession>A0A4P6FFQ7</accession>
<dbReference type="SMART" id="SM00829">
    <property type="entry name" value="PKS_ER"/>
    <property type="match status" value="1"/>
</dbReference>
<dbReference type="InterPro" id="IPR036291">
    <property type="entry name" value="NAD(P)-bd_dom_sf"/>
</dbReference>
<dbReference type="SUPFAM" id="SSF50129">
    <property type="entry name" value="GroES-like"/>
    <property type="match status" value="1"/>
</dbReference>
<dbReference type="AlphaFoldDB" id="A0A4P6FFQ7"/>
<dbReference type="Pfam" id="PF08240">
    <property type="entry name" value="ADH_N"/>
    <property type="match status" value="1"/>
</dbReference>